<sequence length="1131" mass="125490">MGLGFDLGLDKDDEPDPYTRGYAKCWSSHHQMLWSLLGRECCTVMDMASQGFAAKLTKSQAKQITGTSVYFYIPVISLMECGQNLKSLTTMGSEGCQNAGKEGNPDSDQSISEEEEEHVDGRGLLLQTKLEKLIGGCGGESNYAEETGYISLEATPRKLSSSLEEVPDSPEETYFASSTRDGLTCIFAHESVPDDEVPHDEPVITWSTISKEAKSLLHLNGIAAVSPSHSSALRAKRGSKAVKDNVRPKFSFHSHAHGEKSSKISDMAEYFEPPDDDQAAIEEDPIAECPNDCDEISDNTEDAVSMLLIPPPDKIRVTKRSSKPYSRRQGKCLKFAYKGSSSNIQDSDSTDDELPGPMDSGSSTDDEPSYQSSVPNITNQKKQFVGDLFNEAVKASSLNKEGLSFDSPKLSGGFSLYGKLQQIMKQEKEMEIEITKKLQCGIGQADASSYIDIKIMSRHLEGKLIVCKCSVIDLPGDSLLFKNTQALAARDKETTVIFNPKVCVDVDIEIGSFVRVHAPWKEMEVKNTVEVIILCSYFSRIKVFGHPASTATRRVLIALQEKDGEHKKQPFLSRNPFGKVPAFEDGDFKLFESRAITQYIAHEYADKGNQLLSPGSKNMAILAKLGWEQIFKNFFGLTTDQAVVKEEEVKLGKEARLGESKCLACDHFTLVDLHHIPVIQYLLGTPTKKLFEERPHRRRELNGCGYRSVAQPPFPPPPFLGRGANLFDSRRNRDSHLLVFASSPSPNSRPAESCVNTGLDLFNRGRVKDALVQFETALTLDPNPIESQAAYYNKACCHAYRGEGNKAADCLRVALRDYNLKFATILNDPDLASFRALPEFKQLQEEARLGGEDIGDSFRRDLKLISEVRAPFRGFRKFFYFAFSAAAGISTLFTIPRLIQAVRGGDGAPDLLETTGNAAINIGGIVVLVALFIWENKKEEEQMVQITRDETLSRLPLRLSTNRVVELVQLRDTVRPVILAGKKETVALAMQKADGFRTELLRRGVLLVPVVWGERKTPEVEKKRGFGASSKTAATSLPSIGEDFDTRTQSVVAQSKLKSEIRFKSEVVSPGEWERWIRDQQIAEGVVPGEDVYIILRLDGRVRRSGKGMPDWAEISKELPPMDDVLSKLER</sequence>
<feature type="domain" description="GST N-terminal" evidence="3">
    <location>
        <begin position="539"/>
        <end position="608"/>
    </location>
</feature>
<proteinExistence type="predicted"/>
<protein>
    <recommendedName>
        <fullName evidence="7">Glutathione transferase</fullName>
    </recommendedName>
</protein>
<dbReference type="PROSITE" id="PS50404">
    <property type="entry name" value="GST_NTER"/>
    <property type="match status" value="1"/>
</dbReference>
<dbReference type="InterPro" id="IPR019734">
    <property type="entry name" value="TPR_rpt"/>
</dbReference>
<dbReference type="Proteomes" id="UP000824890">
    <property type="component" value="Unassembled WGS sequence"/>
</dbReference>
<evidence type="ECO:0000256" key="2">
    <source>
        <dbReference type="SAM" id="MobiDB-lite"/>
    </source>
</evidence>
<dbReference type="Pfam" id="PF11998">
    <property type="entry name" value="DUF3493"/>
    <property type="match status" value="1"/>
</dbReference>
<accession>A0ABQ7Y0V4</accession>
<dbReference type="PANTHER" id="PTHR35498">
    <property type="entry name" value="PROTEIN LOW PSII ACCUMULATION 1, CHLOROPLASTIC"/>
    <property type="match status" value="1"/>
</dbReference>
<dbReference type="Pfam" id="PF02798">
    <property type="entry name" value="GST_N"/>
    <property type="match status" value="1"/>
</dbReference>
<evidence type="ECO:0000259" key="3">
    <source>
        <dbReference type="PROSITE" id="PS50404"/>
    </source>
</evidence>
<feature type="domain" description="GST C-terminal" evidence="4">
    <location>
        <begin position="594"/>
        <end position="735"/>
    </location>
</feature>
<dbReference type="InterPro" id="IPR021883">
    <property type="entry name" value="LPA1-like"/>
</dbReference>
<comment type="caution">
    <text evidence="5">The sequence shown here is derived from an EMBL/GenBank/DDBJ whole genome shotgun (WGS) entry which is preliminary data.</text>
</comment>
<evidence type="ECO:0000313" key="5">
    <source>
        <dbReference type="EMBL" id="KAH0861818.1"/>
    </source>
</evidence>
<dbReference type="InterPro" id="IPR036282">
    <property type="entry name" value="Glutathione-S-Trfase_C_sf"/>
</dbReference>
<dbReference type="PANTHER" id="PTHR35498:SF4">
    <property type="entry name" value="PROTEIN LOW PSII ACCUMULATION 1, CHLOROPLASTIC"/>
    <property type="match status" value="1"/>
</dbReference>
<dbReference type="NCBIfam" id="NF047558">
    <property type="entry name" value="TPR_END_plus"/>
    <property type="match status" value="1"/>
</dbReference>
<keyword evidence="1" id="KW-0802">TPR repeat</keyword>
<dbReference type="PROSITE" id="PS50405">
    <property type="entry name" value="GST_CTER"/>
    <property type="match status" value="1"/>
</dbReference>
<dbReference type="SUPFAM" id="SSF47616">
    <property type="entry name" value="GST C-terminal domain-like"/>
    <property type="match status" value="1"/>
</dbReference>
<evidence type="ECO:0000256" key="1">
    <source>
        <dbReference type="PROSITE-ProRule" id="PRU00339"/>
    </source>
</evidence>
<feature type="repeat" description="TPR" evidence="1">
    <location>
        <begin position="751"/>
        <end position="784"/>
    </location>
</feature>
<gene>
    <name evidence="5" type="ORF">HID58_079029</name>
</gene>
<evidence type="ECO:0008006" key="7">
    <source>
        <dbReference type="Google" id="ProtNLM"/>
    </source>
</evidence>
<dbReference type="SUPFAM" id="SSF52833">
    <property type="entry name" value="Thioredoxin-like"/>
    <property type="match status" value="1"/>
</dbReference>
<dbReference type="SUPFAM" id="SSF48452">
    <property type="entry name" value="TPR-like"/>
    <property type="match status" value="1"/>
</dbReference>
<dbReference type="InterPro" id="IPR011990">
    <property type="entry name" value="TPR-like_helical_dom_sf"/>
</dbReference>
<dbReference type="PROSITE" id="PS50005">
    <property type="entry name" value="TPR"/>
    <property type="match status" value="1"/>
</dbReference>
<organism evidence="5 6">
    <name type="scientific">Brassica napus</name>
    <name type="common">Rape</name>
    <dbReference type="NCBI Taxonomy" id="3708"/>
    <lineage>
        <taxon>Eukaryota</taxon>
        <taxon>Viridiplantae</taxon>
        <taxon>Streptophyta</taxon>
        <taxon>Embryophyta</taxon>
        <taxon>Tracheophyta</taxon>
        <taxon>Spermatophyta</taxon>
        <taxon>Magnoliopsida</taxon>
        <taxon>eudicotyledons</taxon>
        <taxon>Gunneridae</taxon>
        <taxon>Pentapetalae</taxon>
        <taxon>rosids</taxon>
        <taxon>malvids</taxon>
        <taxon>Brassicales</taxon>
        <taxon>Brassicaceae</taxon>
        <taxon>Brassiceae</taxon>
        <taxon>Brassica</taxon>
    </lineage>
</organism>
<dbReference type="Gene3D" id="1.25.40.10">
    <property type="entry name" value="Tetratricopeptide repeat domain"/>
    <property type="match status" value="1"/>
</dbReference>
<name>A0ABQ7Y0V4_BRANA</name>
<dbReference type="InterPro" id="IPR036249">
    <property type="entry name" value="Thioredoxin-like_sf"/>
</dbReference>
<reference evidence="5 6" key="1">
    <citation type="submission" date="2021-05" db="EMBL/GenBank/DDBJ databases">
        <title>Genome Assembly of Synthetic Allotetraploid Brassica napus Reveals Homoeologous Exchanges between Subgenomes.</title>
        <authorList>
            <person name="Davis J.T."/>
        </authorList>
    </citation>
    <scope>NUCLEOTIDE SEQUENCE [LARGE SCALE GENOMIC DNA]</scope>
    <source>
        <strain evidence="6">cv. Da-Ae</strain>
        <tissue evidence="5">Seedling</tissue>
    </source>
</reference>
<dbReference type="Gene3D" id="3.40.30.10">
    <property type="entry name" value="Glutaredoxin"/>
    <property type="match status" value="1"/>
</dbReference>
<dbReference type="EMBL" id="JAGKQM010000018">
    <property type="protein sequence ID" value="KAH0861818.1"/>
    <property type="molecule type" value="Genomic_DNA"/>
</dbReference>
<dbReference type="Gene3D" id="1.20.1050.10">
    <property type="match status" value="1"/>
</dbReference>
<evidence type="ECO:0000313" key="6">
    <source>
        <dbReference type="Proteomes" id="UP000824890"/>
    </source>
</evidence>
<feature type="region of interest" description="Disordered" evidence="2">
    <location>
        <begin position="96"/>
        <end position="120"/>
    </location>
</feature>
<feature type="region of interest" description="Disordered" evidence="2">
    <location>
        <begin position="339"/>
        <end position="374"/>
    </location>
</feature>
<dbReference type="InterPro" id="IPR004045">
    <property type="entry name" value="Glutathione_S-Trfase_N"/>
</dbReference>
<evidence type="ECO:0000259" key="4">
    <source>
        <dbReference type="PROSITE" id="PS50405"/>
    </source>
</evidence>
<keyword evidence="6" id="KW-1185">Reference proteome</keyword>
<dbReference type="InterPro" id="IPR010987">
    <property type="entry name" value="Glutathione-S-Trfase_C-like"/>
</dbReference>